<dbReference type="Proteomes" id="UP001169066">
    <property type="component" value="Unassembled WGS sequence"/>
</dbReference>
<evidence type="ECO:0000313" key="1">
    <source>
        <dbReference type="EMBL" id="MDM5264695.1"/>
    </source>
</evidence>
<sequence>MRMTKTAAEKAKKKTNKELLEEAKEILSNIDKKVKFALKQKDLYEMQKALREIRFML</sequence>
<comment type="caution">
    <text evidence="1">The sequence shown here is derived from an EMBL/GenBank/DDBJ whole genome shotgun (WGS) entry which is preliminary data.</text>
</comment>
<protein>
    <submittedName>
        <fullName evidence="1">Uncharacterized protein</fullName>
    </submittedName>
</protein>
<dbReference type="RefSeq" id="WP_289402595.1">
    <property type="nucleotide sequence ID" value="NZ_JAQIBC010000012.1"/>
</dbReference>
<organism evidence="1 2">
    <name type="scientific">Sulfurovum xiamenensis</name>
    <dbReference type="NCBI Taxonomy" id="3019066"/>
    <lineage>
        <taxon>Bacteria</taxon>
        <taxon>Pseudomonadati</taxon>
        <taxon>Campylobacterota</taxon>
        <taxon>Epsilonproteobacteria</taxon>
        <taxon>Campylobacterales</taxon>
        <taxon>Sulfurovaceae</taxon>
        <taxon>Sulfurovum</taxon>
    </lineage>
</organism>
<keyword evidence="2" id="KW-1185">Reference proteome</keyword>
<gene>
    <name evidence="1" type="ORF">PF327_10860</name>
</gene>
<dbReference type="EMBL" id="JAQIBC010000012">
    <property type="protein sequence ID" value="MDM5264695.1"/>
    <property type="molecule type" value="Genomic_DNA"/>
</dbReference>
<proteinExistence type="predicted"/>
<name>A0ABT7QUK1_9BACT</name>
<accession>A0ABT7QUK1</accession>
<reference evidence="1" key="1">
    <citation type="submission" date="2023-01" db="EMBL/GenBank/DDBJ databases">
        <title>Sulfurovum sp. XTW-4 genome assembly.</title>
        <authorList>
            <person name="Wang J."/>
        </authorList>
    </citation>
    <scope>NUCLEOTIDE SEQUENCE</scope>
    <source>
        <strain evidence="1">XTW-4</strain>
    </source>
</reference>
<evidence type="ECO:0000313" key="2">
    <source>
        <dbReference type="Proteomes" id="UP001169066"/>
    </source>
</evidence>